<dbReference type="AlphaFoldDB" id="A0A7W3JTM7"/>
<dbReference type="PANTHER" id="PTHR43776:SF7">
    <property type="entry name" value="D,D-DIPEPTIDE TRANSPORT ATP-BINDING PROTEIN DDPF-RELATED"/>
    <property type="match status" value="1"/>
</dbReference>
<dbReference type="InterPro" id="IPR003439">
    <property type="entry name" value="ABC_transporter-like_ATP-bd"/>
</dbReference>
<evidence type="ECO:0000256" key="2">
    <source>
        <dbReference type="ARBA" id="ARBA00022448"/>
    </source>
</evidence>
<feature type="domain" description="ABC transporter" evidence="5">
    <location>
        <begin position="8"/>
        <end position="259"/>
    </location>
</feature>
<evidence type="ECO:0000313" key="6">
    <source>
        <dbReference type="EMBL" id="MBA8828935.1"/>
    </source>
</evidence>
<proteinExistence type="inferred from homology"/>
<comment type="caution">
    <text evidence="6">The sequence shown here is derived from an EMBL/GenBank/DDBJ whole genome shotgun (WGS) entry which is preliminary data.</text>
</comment>
<organism evidence="6 7">
    <name type="scientific">Alpinimonas psychrophila</name>
    <dbReference type="NCBI Taxonomy" id="748908"/>
    <lineage>
        <taxon>Bacteria</taxon>
        <taxon>Bacillati</taxon>
        <taxon>Actinomycetota</taxon>
        <taxon>Actinomycetes</taxon>
        <taxon>Micrococcales</taxon>
        <taxon>Microbacteriaceae</taxon>
        <taxon>Alpinimonas</taxon>
    </lineage>
</organism>
<dbReference type="GO" id="GO:0005524">
    <property type="term" value="F:ATP binding"/>
    <property type="evidence" value="ECO:0007669"/>
    <property type="project" value="UniProtKB-KW"/>
</dbReference>
<evidence type="ECO:0000256" key="3">
    <source>
        <dbReference type="ARBA" id="ARBA00022741"/>
    </source>
</evidence>
<dbReference type="InterPro" id="IPR003593">
    <property type="entry name" value="AAA+_ATPase"/>
</dbReference>
<dbReference type="Proteomes" id="UP000524237">
    <property type="component" value="Unassembled WGS sequence"/>
</dbReference>
<dbReference type="InterPro" id="IPR017871">
    <property type="entry name" value="ABC_transporter-like_CS"/>
</dbReference>
<reference evidence="6 7" key="1">
    <citation type="submission" date="2020-07" db="EMBL/GenBank/DDBJ databases">
        <title>Sequencing the genomes of 1000 actinobacteria strains.</title>
        <authorList>
            <person name="Klenk H.-P."/>
        </authorList>
    </citation>
    <scope>NUCLEOTIDE SEQUENCE [LARGE SCALE GENOMIC DNA]</scope>
    <source>
        <strain evidence="6 7">DSM 23737</strain>
    </source>
</reference>
<evidence type="ECO:0000256" key="4">
    <source>
        <dbReference type="ARBA" id="ARBA00022840"/>
    </source>
</evidence>
<dbReference type="PROSITE" id="PS00211">
    <property type="entry name" value="ABC_TRANSPORTER_1"/>
    <property type="match status" value="1"/>
</dbReference>
<protein>
    <submittedName>
        <fullName evidence="6">ABC-type glutathione transport system ATPase component</fullName>
    </submittedName>
</protein>
<dbReference type="InterPro" id="IPR027417">
    <property type="entry name" value="P-loop_NTPase"/>
</dbReference>
<sequence length="282" mass="30084">MSDSGPVLSVSGLTKIYRRRGLRLPGQPRPADLVAVDSVSFDLAAGEIIGIAGESGSGKSTVVKCVARLIAADEGEVVLGGVNLMSLKGSELRAARKSLQVVFQDPYSSLNPRLQIGAAIREAGLAHGIDGAREPRFVNDLLDRVRLPSSYAARVPRDLSGGQRQRVAIARALAPNPQIVIADEAVSALDVSVQTEIVNLFLDLRDQTGVSIIFVSHQLPVLSALADRLIVMKSGRIVESGETKKVLRAPEDDYTRALLAAYPDPHKALRRRGLSAEGANDE</sequence>
<gene>
    <name evidence="6" type="ORF">FB555_001033</name>
</gene>
<dbReference type="Pfam" id="PF00005">
    <property type="entry name" value="ABC_tran"/>
    <property type="match status" value="1"/>
</dbReference>
<keyword evidence="7" id="KW-1185">Reference proteome</keyword>
<comment type="similarity">
    <text evidence="1">Belongs to the ABC transporter superfamily.</text>
</comment>
<dbReference type="GO" id="GO:0055085">
    <property type="term" value="P:transmembrane transport"/>
    <property type="evidence" value="ECO:0007669"/>
    <property type="project" value="UniProtKB-ARBA"/>
</dbReference>
<evidence type="ECO:0000313" key="7">
    <source>
        <dbReference type="Proteomes" id="UP000524237"/>
    </source>
</evidence>
<dbReference type="InterPro" id="IPR050319">
    <property type="entry name" value="ABC_transp_ATP-bind"/>
</dbReference>
<name>A0A7W3JTM7_9MICO</name>
<keyword evidence="2" id="KW-0813">Transport</keyword>
<keyword evidence="3" id="KW-0547">Nucleotide-binding</keyword>
<dbReference type="SUPFAM" id="SSF52540">
    <property type="entry name" value="P-loop containing nucleoside triphosphate hydrolases"/>
    <property type="match status" value="1"/>
</dbReference>
<keyword evidence="4" id="KW-0067">ATP-binding</keyword>
<dbReference type="CDD" id="cd03257">
    <property type="entry name" value="ABC_NikE_OppD_transporters"/>
    <property type="match status" value="1"/>
</dbReference>
<dbReference type="PANTHER" id="PTHR43776">
    <property type="entry name" value="TRANSPORT ATP-BINDING PROTEIN"/>
    <property type="match status" value="1"/>
</dbReference>
<dbReference type="GO" id="GO:0016887">
    <property type="term" value="F:ATP hydrolysis activity"/>
    <property type="evidence" value="ECO:0007669"/>
    <property type="project" value="InterPro"/>
</dbReference>
<accession>A0A7W3JTM7</accession>
<dbReference type="EMBL" id="JACGWU010000002">
    <property type="protein sequence ID" value="MBA8828935.1"/>
    <property type="molecule type" value="Genomic_DNA"/>
</dbReference>
<dbReference type="RefSeq" id="WP_182484374.1">
    <property type="nucleotide sequence ID" value="NZ_JACGWU010000002.1"/>
</dbReference>
<dbReference type="PROSITE" id="PS50893">
    <property type="entry name" value="ABC_TRANSPORTER_2"/>
    <property type="match status" value="1"/>
</dbReference>
<evidence type="ECO:0000259" key="5">
    <source>
        <dbReference type="PROSITE" id="PS50893"/>
    </source>
</evidence>
<dbReference type="Gene3D" id="3.40.50.300">
    <property type="entry name" value="P-loop containing nucleotide triphosphate hydrolases"/>
    <property type="match status" value="1"/>
</dbReference>
<dbReference type="SMART" id="SM00382">
    <property type="entry name" value="AAA"/>
    <property type="match status" value="1"/>
</dbReference>
<evidence type="ECO:0000256" key="1">
    <source>
        <dbReference type="ARBA" id="ARBA00005417"/>
    </source>
</evidence>